<name>A0A9P6MR38_9FUNG</name>
<evidence type="ECO:0000313" key="2">
    <source>
        <dbReference type="Proteomes" id="UP000703661"/>
    </source>
</evidence>
<proteinExistence type="predicted"/>
<reference evidence="1" key="1">
    <citation type="journal article" date="2020" name="Fungal Divers.">
        <title>Resolving the Mortierellaceae phylogeny through synthesis of multi-gene phylogenetics and phylogenomics.</title>
        <authorList>
            <person name="Vandepol N."/>
            <person name="Liber J."/>
            <person name="Desiro A."/>
            <person name="Na H."/>
            <person name="Kennedy M."/>
            <person name="Barry K."/>
            <person name="Grigoriev I.V."/>
            <person name="Miller A.N."/>
            <person name="O'Donnell K."/>
            <person name="Stajich J.E."/>
            <person name="Bonito G."/>
        </authorList>
    </citation>
    <scope>NUCLEOTIDE SEQUENCE</scope>
    <source>
        <strain evidence="1">NRRL 2769</strain>
    </source>
</reference>
<dbReference type="Gene3D" id="1.10.600.10">
    <property type="entry name" value="Farnesyl Diphosphate Synthase"/>
    <property type="match status" value="1"/>
</dbReference>
<organism evidence="1 2">
    <name type="scientific">Entomortierella chlamydospora</name>
    <dbReference type="NCBI Taxonomy" id="101097"/>
    <lineage>
        <taxon>Eukaryota</taxon>
        <taxon>Fungi</taxon>
        <taxon>Fungi incertae sedis</taxon>
        <taxon>Mucoromycota</taxon>
        <taxon>Mortierellomycotina</taxon>
        <taxon>Mortierellomycetes</taxon>
        <taxon>Mortierellales</taxon>
        <taxon>Mortierellaceae</taxon>
        <taxon>Entomortierella</taxon>
    </lineage>
</organism>
<accession>A0A9P6MR38</accession>
<evidence type="ECO:0000313" key="1">
    <source>
        <dbReference type="EMBL" id="KAG0010601.1"/>
    </source>
</evidence>
<dbReference type="EMBL" id="JAAAID010001302">
    <property type="protein sequence ID" value="KAG0010601.1"/>
    <property type="molecule type" value="Genomic_DNA"/>
</dbReference>
<dbReference type="SUPFAM" id="SSF48576">
    <property type="entry name" value="Terpenoid synthases"/>
    <property type="match status" value="1"/>
</dbReference>
<dbReference type="InterPro" id="IPR008949">
    <property type="entry name" value="Isoprenoid_synthase_dom_sf"/>
</dbReference>
<dbReference type="Pfam" id="PF19086">
    <property type="entry name" value="Terpene_syn_C_2"/>
    <property type="match status" value="1"/>
</dbReference>
<comment type="caution">
    <text evidence="1">The sequence shown here is derived from an EMBL/GenBank/DDBJ whole genome shotgun (WGS) entry which is preliminary data.</text>
</comment>
<dbReference type="OrthoDB" id="2324198at2759"/>
<protein>
    <recommendedName>
        <fullName evidence="3">Terpene synthase</fullName>
    </recommendedName>
</protein>
<keyword evidence="2" id="KW-1185">Reference proteome</keyword>
<dbReference type="Proteomes" id="UP000703661">
    <property type="component" value="Unassembled WGS sequence"/>
</dbReference>
<gene>
    <name evidence="1" type="ORF">BGZ80_001351</name>
</gene>
<dbReference type="AlphaFoldDB" id="A0A9P6MR38"/>
<evidence type="ECO:0008006" key="3">
    <source>
        <dbReference type="Google" id="ProtNLM"/>
    </source>
</evidence>
<sequence>MNTLIESFNKTKQAMTSEKITRAVAELNQYWDELELDHFEHVMDFTNYLSVYCEQLPCPETTYIVLAILFSHYLAIDKFLLRDDNSIVDSIHAKYLSLMSRHLEPEELEYYKYSFKTWAASCHEEAILKQTLPATNTPIARHSMWADWRWVNIGVAPFMRLVMMINFPNENLYSAITQSSIVYISMQCAYLNDVGSVVKDKGSNEVNYYLEVAPGMVGKQSDILEQSNKYLEMVDLSHNLKHVLRSAIHGSYLLYTLSERYFGRTESNW</sequence>